<evidence type="ECO:0000313" key="1">
    <source>
        <dbReference type="EMBL" id="MCY9594802.1"/>
    </source>
</evidence>
<gene>
    <name evidence="1" type="ORF">M5X16_03315</name>
    <name evidence="2" type="ORF">PC41400_23660</name>
</gene>
<dbReference type="Proteomes" id="UP000288943">
    <property type="component" value="Chromosome"/>
</dbReference>
<dbReference type="Pfam" id="PF04229">
    <property type="entry name" value="GrpB"/>
    <property type="match status" value="1"/>
</dbReference>
<dbReference type="InterPro" id="IPR043519">
    <property type="entry name" value="NT_sf"/>
</dbReference>
<proteinExistence type="predicted"/>
<dbReference type="EMBL" id="CP026520">
    <property type="protein sequence ID" value="QAV20509.1"/>
    <property type="molecule type" value="Genomic_DNA"/>
</dbReference>
<dbReference type="GeneID" id="95377794"/>
<evidence type="ECO:0000313" key="2">
    <source>
        <dbReference type="EMBL" id="QAV20509.1"/>
    </source>
</evidence>
<dbReference type="SUPFAM" id="SSF81301">
    <property type="entry name" value="Nucleotidyltransferase"/>
    <property type="match status" value="1"/>
</dbReference>
<name>A0A410X1M0_9BACL</name>
<dbReference type="RefSeq" id="WP_042230229.1">
    <property type="nucleotide sequence ID" value="NZ_CP026520.1"/>
</dbReference>
<dbReference type="Gene3D" id="3.30.460.10">
    <property type="entry name" value="Beta Polymerase, domain 2"/>
    <property type="match status" value="1"/>
</dbReference>
<dbReference type="EMBL" id="JAMDMJ010000003">
    <property type="protein sequence ID" value="MCY9594802.1"/>
    <property type="molecule type" value="Genomic_DNA"/>
</dbReference>
<dbReference type="PANTHER" id="PTHR34822:SF1">
    <property type="entry name" value="GRPB FAMILY PROTEIN"/>
    <property type="match status" value="1"/>
</dbReference>
<sequence length="174" mass="20136">MVNKTKEVRIVPYDPAWKIAFESMRAELERHIGDLVLAIEHVGSTSVEGLGAKPILDIDVVMDSYEVFPAIVERLGKAGFRHEGNLGVEGREAFKRTYEDGFMAYHLYVCPKDGRGYLEHIAFRDYLRAHPAARERYQRLKEDLAAEFRYDRDTYCERKTGFVRGILNKTLYKD</sequence>
<keyword evidence="4" id="KW-1185">Reference proteome</keyword>
<organism evidence="2 3">
    <name type="scientific">Paenibacillus chitinolyticus</name>
    <dbReference type="NCBI Taxonomy" id="79263"/>
    <lineage>
        <taxon>Bacteria</taxon>
        <taxon>Bacillati</taxon>
        <taxon>Bacillota</taxon>
        <taxon>Bacilli</taxon>
        <taxon>Bacillales</taxon>
        <taxon>Paenibacillaceae</taxon>
        <taxon>Paenibacillus</taxon>
    </lineage>
</organism>
<dbReference type="Proteomes" id="UP001527202">
    <property type="component" value="Unassembled WGS sequence"/>
</dbReference>
<dbReference type="PANTHER" id="PTHR34822">
    <property type="entry name" value="GRPB DOMAIN PROTEIN (AFU_ORTHOLOGUE AFUA_1G01530)"/>
    <property type="match status" value="1"/>
</dbReference>
<dbReference type="KEGG" id="pchi:PC41400_23660"/>
<protein>
    <submittedName>
        <fullName evidence="2">GrpB family protein</fullName>
    </submittedName>
</protein>
<evidence type="ECO:0000313" key="3">
    <source>
        <dbReference type="Proteomes" id="UP000288943"/>
    </source>
</evidence>
<reference evidence="1 4" key="2">
    <citation type="submission" date="2022-05" db="EMBL/GenBank/DDBJ databases">
        <title>Genome Sequencing of Bee-Associated Microbes.</title>
        <authorList>
            <person name="Dunlap C."/>
        </authorList>
    </citation>
    <scope>NUCLEOTIDE SEQUENCE [LARGE SCALE GENOMIC DNA]</scope>
    <source>
        <strain evidence="1 4">NRRL B-23120</strain>
    </source>
</reference>
<evidence type="ECO:0000313" key="4">
    <source>
        <dbReference type="Proteomes" id="UP001527202"/>
    </source>
</evidence>
<accession>A0A410X1M0</accession>
<dbReference type="InterPro" id="IPR007344">
    <property type="entry name" value="GrpB/CoaE"/>
</dbReference>
<dbReference type="AlphaFoldDB" id="A0A410X1M0"/>
<reference evidence="2 3" key="1">
    <citation type="submission" date="2018-01" db="EMBL/GenBank/DDBJ databases">
        <title>The whole genome sequencing and assembly of Paenibacillus chitinolyticus KCCM 41400 strain.</title>
        <authorList>
            <person name="Kim J.-Y."/>
            <person name="Park M.-K."/>
            <person name="Lee Y.-J."/>
            <person name="Yi H."/>
            <person name="Bahn Y.-S."/>
            <person name="Kim J.F."/>
            <person name="Lee D.-W."/>
        </authorList>
    </citation>
    <scope>NUCLEOTIDE SEQUENCE [LARGE SCALE GENOMIC DNA]</scope>
    <source>
        <strain evidence="2 3">KCCM 41400</strain>
    </source>
</reference>
<dbReference type="OrthoDB" id="9799092at2"/>